<accession>A0A9Q0FK20</accession>
<protein>
    <submittedName>
        <fullName evidence="1">Uncharacterized protein</fullName>
    </submittedName>
</protein>
<sequence>MLQESVHRLEEKLSNLEPEPQVLQQQAVSVAPNKRAESHIPIDAMKAAGLVRYAWPFVNHRVDYSQVDDRPQKSLNKKQQENQELLIRCGAQPLGFAGNRQTAACIIYKCLLHWRSFEVERTSVFVTIIQTIGHAIEM</sequence>
<dbReference type="Proteomes" id="UP001141552">
    <property type="component" value="Unassembled WGS sequence"/>
</dbReference>
<reference evidence="1" key="2">
    <citation type="journal article" date="2023" name="Plants (Basel)">
        <title>Annotation of the Turnera subulata (Passifloraceae) Draft Genome Reveals the S-Locus Evolved after the Divergence of Turneroideae from Passifloroideae in a Stepwise Manner.</title>
        <authorList>
            <person name="Henning P.M."/>
            <person name="Roalson E.H."/>
            <person name="Mir W."/>
            <person name="McCubbin A.G."/>
            <person name="Shore J.S."/>
        </authorList>
    </citation>
    <scope>NUCLEOTIDE SEQUENCE</scope>
    <source>
        <strain evidence="1">F60SS</strain>
    </source>
</reference>
<dbReference type="EMBL" id="JAKUCV010005064">
    <property type="protein sequence ID" value="KAJ4832838.1"/>
    <property type="molecule type" value="Genomic_DNA"/>
</dbReference>
<evidence type="ECO:0000313" key="2">
    <source>
        <dbReference type="Proteomes" id="UP001141552"/>
    </source>
</evidence>
<organism evidence="1 2">
    <name type="scientific">Turnera subulata</name>
    <dbReference type="NCBI Taxonomy" id="218843"/>
    <lineage>
        <taxon>Eukaryota</taxon>
        <taxon>Viridiplantae</taxon>
        <taxon>Streptophyta</taxon>
        <taxon>Embryophyta</taxon>
        <taxon>Tracheophyta</taxon>
        <taxon>Spermatophyta</taxon>
        <taxon>Magnoliopsida</taxon>
        <taxon>eudicotyledons</taxon>
        <taxon>Gunneridae</taxon>
        <taxon>Pentapetalae</taxon>
        <taxon>rosids</taxon>
        <taxon>fabids</taxon>
        <taxon>Malpighiales</taxon>
        <taxon>Passifloraceae</taxon>
        <taxon>Turnera</taxon>
    </lineage>
</organism>
<gene>
    <name evidence="1" type="ORF">Tsubulata_001920</name>
</gene>
<name>A0A9Q0FK20_9ROSI</name>
<keyword evidence="2" id="KW-1185">Reference proteome</keyword>
<comment type="caution">
    <text evidence="1">The sequence shown here is derived from an EMBL/GenBank/DDBJ whole genome shotgun (WGS) entry which is preliminary data.</text>
</comment>
<reference evidence="1" key="1">
    <citation type="submission" date="2022-02" db="EMBL/GenBank/DDBJ databases">
        <authorList>
            <person name="Henning P.M."/>
            <person name="McCubbin A.G."/>
            <person name="Shore J.S."/>
        </authorList>
    </citation>
    <scope>NUCLEOTIDE SEQUENCE</scope>
    <source>
        <strain evidence="1">F60SS</strain>
        <tissue evidence="1">Leaves</tissue>
    </source>
</reference>
<evidence type="ECO:0000313" key="1">
    <source>
        <dbReference type="EMBL" id="KAJ4832838.1"/>
    </source>
</evidence>
<dbReference type="AlphaFoldDB" id="A0A9Q0FK20"/>
<dbReference type="OrthoDB" id="6108017at2759"/>
<proteinExistence type="predicted"/>